<name>A0ABW5M221_9BACT</name>
<evidence type="ECO:0000256" key="2">
    <source>
        <dbReference type="ARBA" id="ARBA00012438"/>
    </source>
</evidence>
<keyword evidence="4" id="KW-0808">Transferase</keyword>
<keyword evidence="6" id="KW-0175">Coiled coil</keyword>
<dbReference type="SMART" id="SM00387">
    <property type="entry name" value="HATPase_c"/>
    <property type="match status" value="1"/>
</dbReference>
<dbReference type="PRINTS" id="PR00344">
    <property type="entry name" value="BCTRLSENSOR"/>
</dbReference>
<comment type="caution">
    <text evidence="10">The sequence shown here is derived from an EMBL/GenBank/DDBJ whole genome shotgun (WGS) entry which is preliminary data.</text>
</comment>
<reference evidence="11" key="1">
    <citation type="journal article" date="2019" name="Int. J. Syst. Evol. Microbiol.">
        <title>The Global Catalogue of Microorganisms (GCM) 10K type strain sequencing project: providing services to taxonomists for standard genome sequencing and annotation.</title>
        <authorList>
            <consortium name="The Broad Institute Genomics Platform"/>
            <consortium name="The Broad Institute Genome Sequencing Center for Infectious Disease"/>
            <person name="Wu L."/>
            <person name="Ma J."/>
        </authorList>
    </citation>
    <scope>NUCLEOTIDE SEQUENCE [LARGE SCALE GENOMIC DNA]</scope>
    <source>
        <strain evidence="11">KCTC 42805</strain>
    </source>
</reference>
<dbReference type="Pfam" id="PF00512">
    <property type="entry name" value="HisKA"/>
    <property type="match status" value="1"/>
</dbReference>
<keyword evidence="5" id="KW-0418">Kinase</keyword>
<dbReference type="PROSITE" id="PS50112">
    <property type="entry name" value="PAS"/>
    <property type="match status" value="1"/>
</dbReference>
<dbReference type="CDD" id="cd00082">
    <property type="entry name" value="HisKA"/>
    <property type="match status" value="1"/>
</dbReference>
<gene>
    <name evidence="10" type="ORF">ACFSUS_10725</name>
</gene>
<dbReference type="PANTHER" id="PTHR43304">
    <property type="entry name" value="PHYTOCHROME-LIKE PROTEIN CPH1"/>
    <property type="match status" value="1"/>
</dbReference>
<keyword evidence="10" id="KW-0547">Nucleotide-binding</keyword>
<dbReference type="EC" id="2.7.13.3" evidence="2"/>
<accession>A0ABW5M221</accession>
<feature type="domain" description="PAS" evidence="8">
    <location>
        <begin position="144"/>
        <end position="214"/>
    </location>
</feature>
<dbReference type="EMBL" id="JBHULN010000005">
    <property type="protein sequence ID" value="MFD2571110.1"/>
    <property type="molecule type" value="Genomic_DNA"/>
</dbReference>
<dbReference type="SUPFAM" id="SSF55874">
    <property type="entry name" value="ATPase domain of HSP90 chaperone/DNA topoisomerase II/histidine kinase"/>
    <property type="match status" value="1"/>
</dbReference>
<dbReference type="SUPFAM" id="SSF55785">
    <property type="entry name" value="PYP-like sensor domain (PAS domain)"/>
    <property type="match status" value="1"/>
</dbReference>
<keyword evidence="3" id="KW-0597">Phosphoprotein</keyword>
<dbReference type="SMART" id="SM00388">
    <property type="entry name" value="HisKA"/>
    <property type="match status" value="1"/>
</dbReference>
<dbReference type="CDD" id="cd00130">
    <property type="entry name" value="PAS"/>
    <property type="match status" value="1"/>
</dbReference>
<dbReference type="InterPro" id="IPR000700">
    <property type="entry name" value="PAS-assoc_C"/>
</dbReference>
<feature type="coiled-coil region" evidence="6">
    <location>
        <begin position="264"/>
        <end position="298"/>
    </location>
</feature>
<dbReference type="InterPro" id="IPR036890">
    <property type="entry name" value="HATPase_C_sf"/>
</dbReference>
<feature type="coiled-coil region" evidence="6">
    <location>
        <begin position="124"/>
        <end position="154"/>
    </location>
</feature>
<dbReference type="RefSeq" id="WP_381522355.1">
    <property type="nucleotide sequence ID" value="NZ_JBHULN010000005.1"/>
</dbReference>
<evidence type="ECO:0000256" key="4">
    <source>
        <dbReference type="ARBA" id="ARBA00022679"/>
    </source>
</evidence>
<dbReference type="Gene3D" id="1.10.287.130">
    <property type="match status" value="1"/>
</dbReference>
<evidence type="ECO:0000313" key="11">
    <source>
        <dbReference type="Proteomes" id="UP001597469"/>
    </source>
</evidence>
<organism evidence="10 11">
    <name type="scientific">Spirosoma soli</name>
    <dbReference type="NCBI Taxonomy" id="1770529"/>
    <lineage>
        <taxon>Bacteria</taxon>
        <taxon>Pseudomonadati</taxon>
        <taxon>Bacteroidota</taxon>
        <taxon>Cytophagia</taxon>
        <taxon>Cytophagales</taxon>
        <taxon>Cytophagaceae</taxon>
        <taxon>Spirosoma</taxon>
    </lineage>
</organism>
<dbReference type="InterPro" id="IPR003594">
    <property type="entry name" value="HATPase_dom"/>
</dbReference>
<dbReference type="SUPFAM" id="SSF47384">
    <property type="entry name" value="Homodimeric domain of signal transducing histidine kinase"/>
    <property type="match status" value="1"/>
</dbReference>
<dbReference type="InterPro" id="IPR013655">
    <property type="entry name" value="PAS_fold_3"/>
</dbReference>
<dbReference type="InterPro" id="IPR005467">
    <property type="entry name" value="His_kinase_dom"/>
</dbReference>
<protein>
    <recommendedName>
        <fullName evidence="2">histidine kinase</fullName>
        <ecNumber evidence="2">2.7.13.3</ecNumber>
    </recommendedName>
</protein>
<dbReference type="SMART" id="SM00091">
    <property type="entry name" value="PAS"/>
    <property type="match status" value="1"/>
</dbReference>
<dbReference type="PANTHER" id="PTHR43304:SF1">
    <property type="entry name" value="PAC DOMAIN-CONTAINING PROTEIN"/>
    <property type="match status" value="1"/>
</dbReference>
<evidence type="ECO:0000259" key="7">
    <source>
        <dbReference type="PROSITE" id="PS50109"/>
    </source>
</evidence>
<proteinExistence type="predicted"/>
<dbReference type="InterPro" id="IPR052162">
    <property type="entry name" value="Sensor_kinase/Photoreceptor"/>
</dbReference>
<comment type="catalytic activity">
    <reaction evidence="1">
        <text>ATP + protein L-histidine = ADP + protein N-phospho-L-histidine.</text>
        <dbReference type="EC" id="2.7.13.3"/>
    </reaction>
</comment>
<keyword evidence="10" id="KW-0067">ATP-binding</keyword>
<sequence>MKLAELGGFSLAAQTTFATAVSEVARLALAGGGYSSLKLGIIADKEKGWRIAARLQDRRRYQTEAAADALNNARRLIDELSVDITDQGTDIWLKCDVSDHQPVNTARIETWKRQFTHEPPASPYDDIKRKNSQLQELADRLRLSEQQYRQMTNSLPLLIFSVTPDNVLIYANHGFTNFLGRSLPELNQTDWLSIFHEDDQKLVRTSWADSVASGMPFQGEWRIQHGVTGEYIWHLVSATPLRDANQHIQHWNGFMANVHAQRVMEQTLRDNEELRSSQSQLENSQQQLEGNISELNRSNTELAQFAYVASHDLQEPLRKIQAFSSMLTEQYAPALDPNAQDIIRRMQAATSRMQELIRGLLAYSRLNTEKPAFRSVLLEHLVREVLGDLETTIQDRKAIIDVGPLPTIHGNGLQLRQLFQNLLSNALKFAPSDRVPSVRISALLLNTAQIQTIYPAALGNYVEISVKDNGIGFDQKHTDRIFNLFQRLHGRNEYTGTGIGLAVCKKVVDNHRGYLTARSQPGQGATFLVYLPVSKSH</sequence>
<dbReference type="PROSITE" id="PS50096">
    <property type="entry name" value="IQ"/>
    <property type="match status" value="1"/>
</dbReference>
<dbReference type="Gene3D" id="3.30.565.10">
    <property type="entry name" value="Histidine kinase-like ATPase, C-terminal domain"/>
    <property type="match status" value="1"/>
</dbReference>
<evidence type="ECO:0000256" key="5">
    <source>
        <dbReference type="ARBA" id="ARBA00022777"/>
    </source>
</evidence>
<dbReference type="NCBIfam" id="TIGR00229">
    <property type="entry name" value="sensory_box"/>
    <property type="match status" value="1"/>
</dbReference>
<dbReference type="InterPro" id="IPR003661">
    <property type="entry name" value="HisK_dim/P_dom"/>
</dbReference>
<dbReference type="Gene3D" id="3.30.450.20">
    <property type="entry name" value="PAS domain"/>
    <property type="match status" value="1"/>
</dbReference>
<dbReference type="InterPro" id="IPR036097">
    <property type="entry name" value="HisK_dim/P_sf"/>
</dbReference>
<dbReference type="GO" id="GO:0005524">
    <property type="term" value="F:ATP binding"/>
    <property type="evidence" value="ECO:0007669"/>
    <property type="project" value="UniProtKB-KW"/>
</dbReference>
<evidence type="ECO:0000259" key="9">
    <source>
        <dbReference type="PROSITE" id="PS50113"/>
    </source>
</evidence>
<evidence type="ECO:0000256" key="3">
    <source>
        <dbReference type="ARBA" id="ARBA00022553"/>
    </source>
</evidence>
<evidence type="ECO:0000256" key="6">
    <source>
        <dbReference type="SAM" id="Coils"/>
    </source>
</evidence>
<feature type="domain" description="PAC" evidence="9">
    <location>
        <begin position="217"/>
        <end position="270"/>
    </location>
</feature>
<dbReference type="Pfam" id="PF08447">
    <property type="entry name" value="PAS_3"/>
    <property type="match status" value="1"/>
</dbReference>
<dbReference type="InterPro" id="IPR035965">
    <property type="entry name" value="PAS-like_dom_sf"/>
</dbReference>
<feature type="domain" description="Histidine kinase" evidence="7">
    <location>
        <begin position="308"/>
        <end position="535"/>
    </location>
</feature>
<dbReference type="Proteomes" id="UP001597469">
    <property type="component" value="Unassembled WGS sequence"/>
</dbReference>
<keyword evidence="11" id="KW-1185">Reference proteome</keyword>
<dbReference type="InterPro" id="IPR004358">
    <property type="entry name" value="Sig_transdc_His_kin-like_C"/>
</dbReference>
<dbReference type="InterPro" id="IPR000014">
    <property type="entry name" value="PAS"/>
</dbReference>
<evidence type="ECO:0000313" key="10">
    <source>
        <dbReference type="EMBL" id="MFD2571110.1"/>
    </source>
</evidence>
<evidence type="ECO:0000256" key="1">
    <source>
        <dbReference type="ARBA" id="ARBA00000085"/>
    </source>
</evidence>
<dbReference type="PROSITE" id="PS50109">
    <property type="entry name" value="HIS_KIN"/>
    <property type="match status" value="1"/>
</dbReference>
<evidence type="ECO:0000259" key="8">
    <source>
        <dbReference type="PROSITE" id="PS50112"/>
    </source>
</evidence>
<dbReference type="PROSITE" id="PS50113">
    <property type="entry name" value="PAC"/>
    <property type="match status" value="1"/>
</dbReference>
<dbReference type="Pfam" id="PF02518">
    <property type="entry name" value="HATPase_c"/>
    <property type="match status" value="1"/>
</dbReference>